<proteinExistence type="predicted"/>
<evidence type="ECO:0000256" key="2">
    <source>
        <dbReference type="ARBA" id="ARBA00022989"/>
    </source>
</evidence>
<dbReference type="InterPro" id="IPR036259">
    <property type="entry name" value="MFS_trans_sf"/>
</dbReference>
<organism evidence="6 7">
    <name type="scientific">Paraburkholderia bannensis</name>
    <dbReference type="NCBI Taxonomy" id="765414"/>
    <lineage>
        <taxon>Bacteria</taxon>
        <taxon>Pseudomonadati</taxon>
        <taxon>Pseudomonadota</taxon>
        <taxon>Betaproteobacteria</taxon>
        <taxon>Burkholderiales</taxon>
        <taxon>Burkholderiaceae</taxon>
        <taxon>Paraburkholderia</taxon>
    </lineage>
</organism>
<evidence type="ECO:0000256" key="3">
    <source>
        <dbReference type="ARBA" id="ARBA00023136"/>
    </source>
</evidence>
<evidence type="ECO:0000313" key="6">
    <source>
        <dbReference type="EMBL" id="MBB6103118.1"/>
    </source>
</evidence>
<dbReference type="AlphaFoldDB" id="A0A7W9TXB9"/>
<dbReference type="Gene3D" id="1.20.1250.20">
    <property type="entry name" value="MFS general substrate transporter like domains"/>
    <property type="match status" value="1"/>
</dbReference>
<evidence type="ECO:0000256" key="4">
    <source>
        <dbReference type="SAM" id="Phobius"/>
    </source>
</evidence>
<dbReference type="RefSeq" id="WP_260175221.1">
    <property type="nucleotide sequence ID" value="NZ_JACHBW010000008.1"/>
</dbReference>
<dbReference type="GO" id="GO:0022857">
    <property type="term" value="F:transmembrane transporter activity"/>
    <property type="evidence" value="ECO:0007669"/>
    <property type="project" value="InterPro"/>
</dbReference>
<gene>
    <name evidence="6" type="ORF">F4827_002973</name>
</gene>
<dbReference type="EMBL" id="JACHBW010000008">
    <property type="protein sequence ID" value="MBB6103118.1"/>
    <property type="molecule type" value="Genomic_DNA"/>
</dbReference>
<reference evidence="6 7" key="1">
    <citation type="submission" date="2020-08" db="EMBL/GenBank/DDBJ databases">
        <title>Above-ground endophytic microbial communities from plants in different locations in the United States.</title>
        <authorList>
            <person name="Frank C."/>
        </authorList>
    </citation>
    <scope>NUCLEOTIDE SEQUENCE [LARGE SCALE GENOMIC DNA]</scope>
    <source>
        <strain evidence="6 7">WP4_2_2</strain>
    </source>
</reference>
<evidence type="ECO:0000313" key="7">
    <source>
        <dbReference type="Proteomes" id="UP000571554"/>
    </source>
</evidence>
<keyword evidence="7" id="KW-1185">Reference proteome</keyword>
<keyword evidence="3 4" id="KW-0472">Membrane</keyword>
<evidence type="ECO:0000256" key="1">
    <source>
        <dbReference type="ARBA" id="ARBA00022692"/>
    </source>
</evidence>
<name>A0A7W9TXB9_9BURK</name>
<dbReference type="SUPFAM" id="SSF103473">
    <property type="entry name" value="MFS general substrate transporter"/>
    <property type="match status" value="1"/>
</dbReference>
<keyword evidence="1 4" id="KW-0812">Transmembrane</keyword>
<feature type="transmembrane region" description="Helical" evidence="4">
    <location>
        <begin position="48"/>
        <end position="67"/>
    </location>
</feature>
<evidence type="ECO:0000259" key="5">
    <source>
        <dbReference type="PROSITE" id="PS50850"/>
    </source>
</evidence>
<accession>A0A7W9TXB9</accession>
<dbReference type="PROSITE" id="PS50850">
    <property type="entry name" value="MFS"/>
    <property type="match status" value="1"/>
</dbReference>
<feature type="domain" description="Major facilitator superfamily (MFS) profile" evidence="5">
    <location>
        <begin position="1"/>
        <end position="91"/>
    </location>
</feature>
<sequence>MDTQMYALAIPTLIALWGMTRGEAGLLGTTVLIMASPGGWIAGILADRYGRVLFVIGLLPTLLVLWIRRHIKTALVFAQTRGANTADRPSI</sequence>
<dbReference type="InterPro" id="IPR020846">
    <property type="entry name" value="MFS_dom"/>
</dbReference>
<dbReference type="Proteomes" id="UP000571554">
    <property type="component" value="Unassembled WGS sequence"/>
</dbReference>
<keyword evidence="2 4" id="KW-1133">Transmembrane helix</keyword>
<protein>
    <submittedName>
        <fullName evidence="6">MFS family permease</fullName>
    </submittedName>
</protein>
<comment type="caution">
    <text evidence="6">The sequence shown here is derived from an EMBL/GenBank/DDBJ whole genome shotgun (WGS) entry which is preliminary data.</text>
</comment>